<gene>
    <name evidence="1" type="ORF">RM425_16900</name>
</gene>
<dbReference type="SUPFAM" id="SSF56112">
    <property type="entry name" value="Protein kinase-like (PK-like)"/>
    <property type="match status" value="1"/>
</dbReference>
<name>A0ABU2KBL5_9ACTN</name>
<dbReference type="EMBL" id="JAVREI010000014">
    <property type="protein sequence ID" value="MDT0277581.1"/>
    <property type="molecule type" value="Genomic_DNA"/>
</dbReference>
<keyword evidence="2" id="KW-1185">Reference proteome</keyword>
<evidence type="ECO:0000313" key="2">
    <source>
        <dbReference type="Proteomes" id="UP001183222"/>
    </source>
</evidence>
<dbReference type="InterPro" id="IPR011009">
    <property type="entry name" value="Kinase-like_dom_sf"/>
</dbReference>
<reference evidence="2" key="1">
    <citation type="submission" date="2023-07" db="EMBL/GenBank/DDBJ databases">
        <title>30 novel species of actinomycetes from the DSMZ collection.</title>
        <authorList>
            <person name="Nouioui I."/>
        </authorList>
    </citation>
    <scope>NUCLEOTIDE SEQUENCE [LARGE SCALE GENOMIC DNA]</scope>
    <source>
        <strain evidence="2">DSM 46792</strain>
    </source>
</reference>
<evidence type="ECO:0008006" key="3">
    <source>
        <dbReference type="Google" id="ProtNLM"/>
    </source>
</evidence>
<proteinExistence type="predicted"/>
<dbReference type="Proteomes" id="UP001183222">
    <property type="component" value="Unassembled WGS sequence"/>
</dbReference>
<comment type="caution">
    <text evidence="1">The sequence shown here is derived from an EMBL/GenBank/DDBJ whole genome shotgun (WGS) entry which is preliminary data.</text>
</comment>
<protein>
    <recommendedName>
        <fullName evidence="3">Phosphotransferase enzyme family protein</fullName>
    </recommendedName>
</protein>
<organism evidence="1 2">
    <name type="scientific">Blastococcus goldschmidtiae</name>
    <dbReference type="NCBI Taxonomy" id="3075546"/>
    <lineage>
        <taxon>Bacteria</taxon>
        <taxon>Bacillati</taxon>
        <taxon>Actinomycetota</taxon>
        <taxon>Actinomycetes</taxon>
        <taxon>Geodermatophilales</taxon>
        <taxon>Geodermatophilaceae</taxon>
        <taxon>Blastococcus</taxon>
    </lineage>
</organism>
<sequence>MTMDGATTGLATWRDPDWRDAALAWAREQLAGAGLALDGEPEQPHVRIWATAFRLPLRDGGVAWLKAPGAGSAQEPLLAEALARWMPDRVLVPLAVDPARRLLLLPDGGPRLREHGSDAGTWAAMLQSYAALQLDVIGHSEELLALGVPDARPAALPDLVADLLADNDAQCVGRPGGLAPGIRARVTADLPAYAEACRELAAGVPATVQHDDLHDGNVFASDGRYRFFDWGDASVAHPFLSVQVALVSAARVLGLAAGTPALRRLRDAYLEPWTGHGTARELRRQCDLALRVAPLARALTWRRILRGVHPEERGEWQLSVAEWTAEHLAPGPLAPAPS</sequence>
<evidence type="ECO:0000313" key="1">
    <source>
        <dbReference type="EMBL" id="MDT0277581.1"/>
    </source>
</evidence>
<accession>A0ABU2KBL5</accession>
<dbReference type="RefSeq" id="WP_311346388.1">
    <property type="nucleotide sequence ID" value="NZ_JAVREI010000014.1"/>
</dbReference>